<evidence type="ECO:0000313" key="2">
    <source>
        <dbReference type="EMBL" id="QDV47530.1"/>
    </source>
</evidence>
<keyword evidence="3" id="KW-1185">Reference proteome</keyword>
<dbReference type="EMBL" id="CP037423">
    <property type="protein sequence ID" value="QDV47530.1"/>
    <property type="molecule type" value="Genomic_DNA"/>
</dbReference>
<protein>
    <recommendedName>
        <fullName evidence="4">TRASH transcription regulator C-terminal archaeal domain-containing protein</fullName>
    </recommendedName>
</protein>
<evidence type="ECO:0000256" key="1">
    <source>
        <dbReference type="SAM" id="SignalP"/>
    </source>
</evidence>
<proteinExistence type="predicted"/>
<accession>A0A518I344</accession>
<dbReference type="AlphaFoldDB" id="A0A518I344"/>
<evidence type="ECO:0008006" key="4">
    <source>
        <dbReference type="Google" id="ProtNLM"/>
    </source>
</evidence>
<dbReference type="PROSITE" id="PS51257">
    <property type="entry name" value="PROKAR_LIPOPROTEIN"/>
    <property type="match status" value="1"/>
</dbReference>
<sequence precursor="true">MSKGIASLALSLAFTFVFVLSGCARDRYASVGATGGGCGGSSASGASCHDTGGVVMAPQVVAQQQTMTHQPAVASGGGVINNKLCPVMGEPLGSMGDPVPVTVGGETLFVCCRGCVKKVKADPAKYFAIARNE</sequence>
<organism evidence="2 3">
    <name type="scientific">Stieleria neptunia</name>
    <dbReference type="NCBI Taxonomy" id="2527979"/>
    <lineage>
        <taxon>Bacteria</taxon>
        <taxon>Pseudomonadati</taxon>
        <taxon>Planctomycetota</taxon>
        <taxon>Planctomycetia</taxon>
        <taxon>Pirellulales</taxon>
        <taxon>Pirellulaceae</taxon>
        <taxon>Stieleria</taxon>
    </lineage>
</organism>
<gene>
    <name evidence="2" type="ORF">Enr13x_74400</name>
</gene>
<dbReference type="Proteomes" id="UP000319004">
    <property type="component" value="Chromosome"/>
</dbReference>
<feature type="chain" id="PRO_5022004001" description="TRASH transcription regulator C-terminal archaeal domain-containing protein" evidence="1">
    <location>
        <begin position="22"/>
        <end position="133"/>
    </location>
</feature>
<name>A0A518I344_9BACT</name>
<evidence type="ECO:0000313" key="3">
    <source>
        <dbReference type="Proteomes" id="UP000319004"/>
    </source>
</evidence>
<feature type="signal peptide" evidence="1">
    <location>
        <begin position="1"/>
        <end position="21"/>
    </location>
</feature>
<keyword evidence="1" id="KW-0732">Signal</keyword>
<dbReference type="OrthoDB" id="292365at2"/>
<reference evidence="2 3" key="1">
    <citation type="submission" date="2019-03" db="EMBL/GenBank/DDBJ databases">
        <title>Deep-cultivation of Planctomycetes and their phenomic and genomic characterization uncovers novel biology.</title>
        <authorList>
            <person name="Wiegand S."/>
            <person name="Jogler M."/>
            <person name="Boedeker C."/>
            <person name="Pinto D."/>
            <person name="Vollmers J."/>
            <person name="Rivas-Marin E."/>
            <person name="Kohn T."/>
            <person name="Peeters S.H."/>
            <person name="Heuer A."/>
            <person name="Rast P."/>
            <person name="Oberbeckmann S."/>
            <person name="Bunk B."/>
            <person name="Jeske O."/>
            <person name="Meyerdierks A."/>
            <person name="Storesund J.E."/>
            <person name="Kallscheuer N."/>
            <person name="Luecker S."/>
            <person name="Lage O.M."/>
            <person name="Pohl T."/>
            <person name="Merkel B.J."/>
            <person name="Hornburger P."/>
            <person name="Mueller R.-W."/>
            <person name="Bruemmer F."/>
            <person name="Labrenz M."/>
            <person name="Spormann A.M."/>
            <person name="Op den Camp H."/>
            <person name="Overmann J."/>
            <person name="Amann R."/>
            <person name="Jetten M.S.M."/>
            <person name="Mascher T."/>
            <person name="Medema M.H."/>
            <person name="Devos D.P."/>
            <person name="Kaster A.-K."/>
            <person name="Ovreas L."/>
            <person name="Rohde M."/>
            <person name="Galperin M.Y."/>
            <person name="Jogler C."/>
        </authorList>
    </citation>
    <scope>NUCLEOTIDE SEQUENCE [LARGE SCALE GENOMIC DNA]</scope>
    <source>
        <strain evidence="2 3">Enr13</strain>
    </source>
</reference>
<dbReference type="KEGG" id="snep:Enr13x_74400"/>
<dbReference type="RefSeq" id="WP_145391639.1">
    <property type="nucleotide sequence ID" value="NZ_CP037423.1"/>
</dbReference>